<dbReference type="InterPro" id="IPR018201">
    <property type="entry name" value="Ketoacyl_synth_AS"/>
</dbReference>
<dbReference type="GO" id="GO:0005886">
    <property type="term" value="C:plasma membrane"/>
    <property type="evidence" value="ECO:0007669"/>
    <property type="project" value="TreeGrafter"/>
</dbReference>
<dbReference type="GO" id="GO:0004312">
    <property type="term" value="F:fatty acid synthase activity"/>
    <property type="evidence" value="ECO:0007669"/>
    <property type="project" value="TreeGrafter"/>
</dbReference>
<evidence type="ECO:0000256" key="3">
    <source>
        <dbReference type="ARBA" id="ARBA00022679"/>
    </source>
</evidence>
<protein>
    <submittedName>
        <fullName evidence="6">Beta-ketoacyl synthase-like protein</fullName>
    </submittedName>
</protein>
<keyword evidence="1" id="KW-0596">Phosphopantetheine</keyword>
<dbReference type="Pfam" id="PF02801">
    <property type="entry name" value="Ketoacyl-synt_C"/>
    <property type="match status" value="1"/>
</dbReference>
<dbReference type="Pfam" id="PF00109">
    <property type="entry name" value="ketoacyl-synt"/>
    <property type="match status" value="1"/>
</dbReference>
<dbReference type="PROSITE" id="PS52004">
    <property type="entry name" value="KS3_2"/>
    <property type="match status" value="1"/>
</dbReference>
<evidence type="ECO:0000313" key="6">
    <source>
        <dbReference type="EMBL" id="REH28609.1"/>
    </source>
</evidence>
<dbReference type="InterPro" id="IPR050091">
    <property type="entry name" value="PKS_NRPS_Biosynth_Enz"/>
</dbReference>
<dbReference type="InterPro" id="IPR014031">
    <property type="entry name" value="Ketoacyl_synth_C"/>
</dbReference>
<evidence type="ECO:0000256" key="4">
    <source>
        <dbReference type="RuleBase" id="RU003694"/>
    </source>
</evidence>
<sequence>MESPEESSALRRAMQTISAMRAELDSYRVGSPIAVVGASVRLPGGVHTVGDFMEALYGGQELISDPPEDRKPFLDQESLKSAPSRGGYLHGALEFDAEFFGIAAREARSMDPQHRILLEVIWEAFEDAGIQVTDRPHSTGVYVGITSADYRKSVNERPPAHWTTGNGHCFAAGRIAYTLNFMGPTMAIDTACSSSLVAVHSACRALIGRECDRAVAAGVNLILATQSTVEIHKTGALSPSGRCRPFDARANGFVRGEGCGALVLKRYVDAVADGDHILAVLEGSAINQDGQSAGFAAPNPAAQASLIELTLSRAGRKAADVALLEAHGTGTALGDPIELTAVADSLGNSKGNWPLLVGSVKANIGHPEAAGGILGLIKAIECLRRDRVPPQANFTTLNPRVDLVGTRIAIPTSPTDLPSDANAVAMVNAFGMSGTNACVVVGRPPAPLERILTDAPGFVVSAPDDAGLAAVAAAYSATLTAEPSNQERFASFAWTATFGRTRLRHARWVAAGTAREAVSALDALASGEPDTRVRTIGADAEVPWTAPRSSLRGNVPTYPWRRKRYVPEWMS</sequence>
<evidence type="ECO:0000256" key="1">
    <source>
        <dbReference type="ARBA" id="ARBA00022450"/>
    </source>
</evidence>
<dbReference type="GO" id="GO:0071770">
    <property type="term" value="P:DIM/DIP cell wall layer assembly"/>
    <property type="evidence" value="ECO:0007669"/>
    <property type="project" value="TreeGrafter"/>
</dbReference>
<dbReference type="InterPro" id="IPR020841">
    <property type="entry name" value="PKS_Beta-ketoAc_synthase_dom"/>
</dbReference>
<name>A0A3E0GVH3_9PSEU</name>
<keyword evidence="2" id="KW-0597">Phosphoprotein</keyword>
<dbReference type="PROSITE" id="PS00606">
    <property type="entry name" value="KS3_1"/>
    <property type="match status" value="1"/>
</dbReference>
<dbReference type="Gene3D" id="3.30.70.3290">
    <property type="match status" value="1"/>
</dbReference>
<dbReference type="PANTHER" id="PTHR43775">
    <property type="entry name" value="FATTY ACID SYNTHASE"/>
    <property type="match status" value="1"/>
</dbReference>
<dbReference type="EMBL" id="QUNO01000026">
    <property type="protein sequence ID" value="REH28609.1"/>
    <property type="molecule type" value="Genomic_DNA"/>
</dbReference>
<keyword evidence="7" id="KW-1185">Reference proteome</keyword>
<accession>A0A3E0GVH3</accession>
<dbReference type="PANTHER" id="PTHR43775:SF37">
    <property type="entry name" value="SI:DKEY-61P9.11"/>
    <property type="match status" value="1"/>
</dbReference>
<dbReference type="InterPro" id="IPR014030">
    <property type="entry name" value="Ketoacyl_synth_N"/>
</dbReference>
<dbReference type="GO" id="GO:0005737">
    <property type="term" value="C:cytoplasm"/>
    <property type="evidence" value="ECO:0007669"/>
    <property type="project" value="TreeGrafter"/>
</dbReference>
<dbReference type="AlphaFoldDB" id="A0A3E0GVH3"/>
<dbReference type="SMART" id="SM00825">
    <property type="entry name" value="PKS_KS"/>
    <property type="match status" value="1"/>
</dbReference>
<proteinExistence type="inferred from homology"/>
<dbReference type="CDD" id="cd00833">
    <property type="entry name" value="PKS"/>
    <property type="match status" value="1"/>
</dbReference>
<reference evidence="6 7" key="1">
    <citation type="submission" date="2018-08" db="EMBL/GenBank/DDBJ databases">
        <title>Genomic Encyclopedia of Archaeal and Bacterial Type Strains, Phase II (KMG-II): from individual species to whole genera.</title>
        <authorList>
            <person name="Goeker M."/>
        </authorList>
    </citation>
    <scope>NUCLEOTIDE SEQUENCE [LARGE SCALE GENOMIC DNA]</scope>
    <source>
        <strain evidence="6 7">DSM 45791</strain>
    </source>
</reference>
<keyword evidence="3 4" id="KW-0808">Transferase</keyword>
<evidence type="ECO:0000256" key="2">
    <source>
        <dbReference type="ARBA" id="ARBA00022553"/>
    </source>
</evidence>
<dbReference type="GO" id="GO:0006633">
    <property type="term" value="P:fatty acid biosynthetic process"/>
    <property type="evidence" value="ECO:0007669"/>
    <property type="project" value="InterPro"/>
</dbReference>
<dbReference type="Gene3D" id="3.40.47.10">
    <property type="match status" value="1"/>
</dbReference>
<organism evidence="6 7">
    <name type="scientific">Kutzneria buriramensis</name>
    <dbReference type="NCBI Taxonomy" id="1045776"/>
    <lineage>
        <taxon>Bacteria</taxon>
        <taxon>Bacillati</taxon>
        <taxon>Actinomycetota</taxon>
        <taxon>Actinomycetes</taxon>
        <taxon>Pseudonocardiales</taxon>
        <taxon>Pseudonocardiaceae</taxon>
        <taxon>Kutzneria</taxon>
    </lineage>
</organism>
<dbReference type="Proteomes" id="UP000256269">
    <property type="component" value="Unassembled WGS sequence"/>
</dbReference>
<feature type="domain" description="Ketosynthase family 3 (KS3)" evidence="5">
    <location>
        <begin position="30"/>
        <end position="443"/>
    </location>
</feature>
<gene>
    <name evidence="6" type="ORF">BCF44_12651</name>
</gene>
<dbReference type="InterPro" id="IPR016039">
    <property type="entry name" value="Thiolase-like"/>
</dbReference>
<evidence type="ECO:0000259" key="5">
    <source>
        <dbReference type="PROSITE" id="PS52004"/>
    </source>
</evidence>
<evidence type="ECO:0000313" key="7">
    <source>
        <dbReference type="Proteomes" id="UP000256269"/>
    </source>
</evidence>
<dbReference type="GO" id="GO:0004315">
    <property type="term" value="F:3-oxoacyl-[acyl-carrier-protein] synthase activity"/>
    <property type="evidence" value="ECO:0007669"/>
    <property type="project" value="InterPro"/>
</dbReference>
<comment type="similarity">
    <text evidence="4">Belongs to the thiolase-like superfamily. Beta-ketoacyl-ACP synthases family.</text>
</comment>
<comment type="caution">
    <text evidence="6">The sequence shown here is derived from an EMBL/GenBank/DDBJ whole genome shotgun (WGS) entry which is preliminary data.</text>
</comment>
<dbReference type="SUPFAM" id="SSF53901">
    <property type="entry name" value="Thiolase-like"/>
    <property type="match status" value="1"/>
</dbReference>